<proteinExistence type="inferred from homology"/>
<keyword evidence="9" id="KW-1185">Reference proteome</keyword>
<dbReference type="InterPro" id="IPR014327">
    <property type="entry name" value="RNA_pol_sigma70_bacteroid"/>
</dbReference>
<feature type="domain" description="RNA polymerase sigma-70 region 2" evidence="6">
    <location>
        <begin position="25"/>
        <end position="91"/>
    </location>
</feature>
<keyword evidence="2" id="KW-0805">Transcription regulation</keyword>
<dbReference type="InterPro" id="IPR013325">
    <property type="entry name" value="RNA_pol_sigma_r2"/>
</dbReference>
<dbReference type="Pfam" id="PF08281">
    <property type="entry name" value="Sigma70_r4_2"/>
    <property type="match status" value="1"/>
</dbReference>
<evidence type="ECO:0000256" key="3">
    <source>
        <dbReference type="ARBA" id="ARBA00023082"/>
    </source>
</evidence>
<dbReference type="Gene3D" id="1.10.1740.10">
    <property type="match status" value="1"/>
</dbReference>
<organism evidence="8 9">
    <name type="scientific">Parapedobacter deserti</name>
    <dbReference type="NCBI Taxonomy" id="1912957"/>
    <lineage>
        <taxon>Bacteria</taxon>
        <taxon>Pseudomonadati</taxon>
        <taxon>Bacteroidota</taxon>
        <taxon>Sphingobacteriia</taxon>
        <taxon>Sphingobacteriales</taxon>
        <taxon>Sphingobacteriaceae</taxon>
        <taxon>Parapedobacter</taxon>
    </lineage>
</organism>
<keyword evidence="5" id="KW-0812">Transmembrane</keyword>
<comment type="similarity">
    <text evidence="1">Belongs to the sigma-70 factor family. ECF subfamily.</text>
</comment>
<gene>
    <name evidence="8" type="ORF">ACFOET_13480</name>
</gene>
<dbReference type="PANTHER" id="PTHR43133:SF46">
    <property type="entry name" value="RNA POLYMERASE SIGMA-70 FACTOR ECF SUBFAMILY"/>
    <property type="match status" value="1"/>
</dbReference>
<dbReference type="InterPro" id="IPR036388">
    <property type="entry name" value="WH-like_DNA-bd_sf"/>
</dbReference>
<feature type="domain" description="RNA polymerase sigma factor 70 region 4 type 2" evidence="7">
    <location>
        <begin position="122"/>
        <end position="174"/>
    </location>
</feature>
<evidence type="ECO:0000256" key="4">
    <source>
        <dbReference type="ARBA" id="ARBA00023163"/>
    </source>
</evidence>
<dbReference type="Pfam" id="PF04542">
    <property type="entry name" value="Sigma70_r2"/>
    <property type="match status" value="1"/>
</dbReference>
<protein>
    <submittedName>
        <fullName evidence="8">RNA polymerase sigma-70 factor</fullName>
    </submittedName>
</protein>
<keyword evidence="3" id="KW-0731">Sigma factor</keyword>
<dbReference type="InterPro" id="IPR007627">
    <property type="entry name" value="RNA_pol_sigma70_r2"/>
</dbReference>
<feature type="transmembrane region" description="Helical" evidence="5">
    <location>
        <begin position="177"/>
        <end position="195"/>
    </location>
</feature>
<dbReference type="SUPFAM" id="SSF88946">
    <property type="entry name" value="Sigma2 domain of RNA polymerase sigma factors"/>
    <property type="match status" value="1"/>
</dbReference>
<evidence type="ECO:0000256" key="1">
    <source>
        <dbReference type="ARBA" id="ARBA00010641"/>
    </source>
</evidence>
<evidence type="ECO:0000259" key="6">
    <source>
        <dbReference type="Pfam" id="PF04542"/>
    </source>
</evidence>
<dbReference type="InterPro" id="IPR013324">
    <property type="entry name" value="RNA_pol_sigma_r3/r4-like"/>
</dbReference>
<dbReference type="PANTHER" id="PTHR43133">
    <property type="entry name" value="RNA POLYMERASE ECF-TYPE SIGMA FACTO"/>
    <property type="match status" value="1"/>
</dbReference>
<comment type="caution">
    <text evidence="8">The sequence shown here is derived from an EMBL/GenBank/DDBJ whole genome shotgun (WGS) entry which is preliminary data.</text>
</comment>
<evidence type="ECO:0000259" key="7">
    <source>
        <dbReference type="Pfam" id="PF08281"/>
    </source>
</evidence>
<keyword evidence="5" id="KW-0472">Membrane</keyword>
<accession>A0ABV7JKV9</accession>
<dbReference type="InterPro" id="IPR014284">
    <property type="entry name" value="RNA_pol_sigma-70_dom"/>
</dbReference>
<dbReference type="Gene3D" id="1.10.10.10">
    <property type="entry name" value="Winged helix-like DNA-binding domain superfamily/Winged helix DNA-binding domain"/>
    <property type="match status" value="1"/>
</dbReference>
<evidence type="ECO:0000313" key="8">
    <source>
        <dbReference type="EMBL" id="MFC3198631.1"/>
    </source>
</evidence>
<evidence type="ECO:0000256" key="2">
    <source>
        <dbReference type="ARBA" id="ARBA00023015"/>
    </source>
</evidence>
<keyword evidence="5" id="KW-1133">Transmembrane helix</keyword>
<dbReference type="InterPro" id="IPR013249">
    <property type="entry name" value="RNA_pol_sigma70_r4_t2"/>
</dbReference>
<keyword evidence="4" id="KW-0804">Transcription</keyword>
<dbReference type="NCBIfam" id="TIGR02985">
    <property type="entry name" value="Sig70_bacteroi1"/>
    <property type="match status" value="1"/>
</dbReference>
<dbReference type="InterPro" id="IPR039425">
    <property type="entry name" value="RNA_pol_sigma-70-like"/>
</dbReference>
<sequence>MTVNFNEEEALARSADGDHAAFRLIYDYYSPRVYHFALKYLKSKEQAEEIVQEVFLKLWKCGKSLSTIKDLDHYLFILSRNQAFDQLRLQKTYARHTDTFTARYDDRTNNTEETIFLGETRRILDEGVAKLPPQQKRVYQLCHQRGLKYDEAAAQLNLSPQTVHRHMKLALRFLRTYLQNHADLAVLCIVFYLFAAK</sequence>
<name>A0ABV7JKV9_9SPHI</name>
<dbReference type="RefSeq" id="WP_379023474.1">
    <property type="nucleotide sequence ID" value="NZ_JBHRTA010000038.1"/>
</dbReference>
<dbReference type="Proteomes" id="UP001595526">
    <property type="component" value="Unassembled WGS sequence"/>
</dbReference>
<dbReference type="NCBIfam" id="TIGR02937">
    <property type="entry name" value="sigma70-ECF"/>
    <property type="match status" value="1"/>
</dbReference>
<evidence type="ECO:0000313" key="9">
    <source>
        <dbReference type="Proteomes" id="UP001595526"/>
    </source>
</evidence>
<reference evidence="9" key="1">
    <citation type="journal article" date="2019" name="Int. J. Syst. Evol. Microbiol.">
        <title>The Global Catalogue of Microorganisms (GCM) 10K type strain sequencing project: providing services to taxonomists for standard genome sequencing and annotation.</title>
        <authorList>
            <consortium name="The Broad Institute Genomics Platform"/>
            <consortium name="The Broad Institute Genome Sequencing Center for Infectious Disease"/>
            <person name="Wu L."/>
            <person name="Ma J."/>
        </authorList>
    </citation>
    <scope>NUCLEOTIDE SEQUENCE [LARGE SCALE GENOMIC DNA]</scope>
    <source>
        <strain evidence="9">KCTC 52416</strain>
    </source>
</reference>
<dbReference type="SUPFAM" id="SSF88659">
    <property type="entry name" value="Sigma3 and sigma4 domains of RNA polymerase sigma factors"/>
    <property type="match status" value="1"/>
</dbReference>
<evidence type="ECO:0000256" key="5">
    <source>
        <dbReference type="SAM" id="Phobius"/>
    </source>
</evidence>
<dbReference type="EMBL" id="JBHRTA010000038">
    <property type="protein sequence ID" value="MFC3198631.1"/>
    <property type="molecule type" value="Genomic_DNA"/>
</dbReference>